<name>A0A0L0FBJ9_9EUKA</name>
<dbReference type="AlphaFoldDB" id="A0A0L0FBJ9"/>
<evidence type="ECO:0000313" key="4">
    <source>
        <dbReference type="Proteomes" id="UP000054560"/>
    </source>
</evidence>
<feature type="region of interest" description="Disordered" evidence="2">
    <location>
        <begin position="39"/>
        <end position="64"/>
    </location>
</feature>
<evidence type="ECO:0000256" key="2">
    <source>
        <dbReference type="SAM" id="MobiDB-lite"/>
    </source>
</evidence>
<gene>
    <name evidence="3" type="ORF">SARC_13979</name>
</gene>
<feature type="non-terminal residue" evidence="3">
    <location>
        <position position="196"/>
    </location>
</feature>
<accession>A0A0L0FBJ9</accession>
<reference evidence="3 4" key="1">
    <citation type="submission" date="2011-02" db="EMBL/GenBank/DDBJ databases">
        <title>The Genome Sequence of Sphaeroforma arctica JP610.</title>
        <authorList>
            <consortium name="The Broad Institute Genome Sequencing Platform"/>
            <person name="Russ C."/>
            <person name="Cuomo C."/>
            <person name="Young S.K."/>
            <person name="Zeng Q."/>
            <person name="Gargeya S."/>
            <person name="Alvarado L."/>
            <person name="Berlin A."/>
            <person name="Chapman S.B."/>
            <person name="Chen Z."/>
            <person name="Freedman E."/>
            <person name="Gellesch M."/>
            <person name="Goldberg J."/>
            <person name="Griggs A."/>
            <person name="Gujja S."/>
            <person name="Heilman E."/>
            <person name="Heiman D."/>
            <person name="Howarth C."/>
            <person name="Mehta T."/>
            <person name="Neiman D."/>
            <person name="Pearson M."/>
            <person name="Roberts A."/>
            <person name="Saif S."/>
            <person name="Shea T."/>
            <person name="Shenoy N."/>
            <person name="Sisk P."/>
            <person name="Stolte C."/>
            <person name="Sykes S."/>
            <person name="White J."/>
            <person name="Yandava C."/>
            <person name="Burger G."/>
            <person name="Gray M.W."/>
            <person name="Holland P.W.H."/>
            <person name="King N."/>
            <person name="Lang F.B.F."/>
            <person name="Roger A.J."/>
            <person name="Ruiz-Trillo I."/>
            <person name="Haas B."/>
            <person name="Nusbaum C."/>
            <person name="Birren B."/>
        </authorList>
    </citation>
    <scope>NUCLEOTIDE SEQUENCE [LARGE SCALE GENOMIC DNA]</scope>
    <source>
        <strain evidence="3 4">JP610</strain>
    </source>
</reference>
<organism evidence="3 4">
    <name type="scientific">Sphaeroforma arctica JP610</name>
    <dbReference type="NCBI Taxonomy" id="667725"/>
    <lineage>
        <taxon>Eukaryota</taxon>
        <taxon>Ichthyosporea</taxon>
        <taxon>Ichthyophonida</taxon>
        <taxon>Sphaeroforma</taxon>
    </lineage>
</organism>
<feature type="compositionally biased region" description="Basic and acidic residues" evidence="2">
    <location>
        <begin position="52"/>
        <end position="64"/>
    </location>
</feature>
<feature type="coiled-coil region" evidence="1">
    <location>
        <begin position="108"/>
        <end position="190"/>
    </location>
</feature>
<dbReference type="EMBL" id="KQ245587">
    <property type="protein sequence ID" value="KNC73463.1"/>
    <property type="molecule type" value="Genomic_DNA"/>
</dbReference>
<dbReference type="RefSeq" id="XP_014147365.1">
    <property type="nucleotide sequence ID" value="XM_014291890.1"/>
</dbReference>
<protein>
    <recommendedName>
        <fullName evidence="5">Myosin tail domain-containing protein</fullName>
    </recommendedName>
</protein>
<evidence type="ECO:0000256" key="1">
    <source>
        <dbReference type="SAM" id="Coils"/>
    </source>
</evidence>
<proteinExistence type="predicted"/>
<dbReference type="Proteomes" id="UP000054560">
    <property type="component" value="Unassembled WGS sequence"/>
</dbReference>
<keyword evidence="4" id="KW-1185">Reference proteome</keyword>
<evidence type="ECO:0000313" key="3">
    <source>
        <dbReference type="EMBL" id="KNC73463.1"/>
    </source>
</evidence>
<sequence length="196" mass="23014">ARESDIEALRSELLDLEEELASSNETRDNLSYHLKKYEARGQKQIHQQQTERTTHQEELDELEREKDRFKAQYQALHKEHSSAADRIQVLETQLESERTQRRGVDIALERMTTDLDTAEAERVELREKLKSSQAEYERACGQIKSMREDNQRIRDKVDQLFRTDAAAKQASEKQDQYEGLLAQVEDMKRAHAKELQ</sequence>
<dbReference type="GeneID" id="25914483"/>
<evidence type="ECO:0008006" key="5">
    <source>
        <dbReference type="Google" id="ProtNLM"/>
    </source>
</evidence>
<feature type="non-terminal residue" evidence="3">
    <location>
        <position position="1"/>
    </location>
</feature>
<keyword evidence="1" id="KW-0175">Coiled coil</keyword>